<proteinExistence type="predicted"/>
<keyword evidence="2" id="KW-0134">Cell wall</keyword>
<dbReference type="SUPFAM" id="SSF49401">
    <property type="entry name" value="Bacterial adhesins"/>
    <property type="match status" value="1"/>
</dbReference>
<evidence type="ECO:0000256" key="2">
    <source>
        <dbReference type="ARBA" id="ARBA00022512"/>
    </source>
</evidence>
<keyword evidence="3" id="KW-0964">Secreted</keyword>
<dbReference type="InterPro" id="IPR044060">
    <property type="entry name" value="Bacterial_rp_domain"/>
</dbReference>
<dbReference type="Gene3D" id="2.60.40.1280">
    <property type="match status" value="1"/>
</dbReference>
<sequence>MALLLAFLIGLAGLVIASPAARAAEVDAIDRSSIRLSKLNEGEAALYLWSGVRIDANWRIPDQSGKAGDTFKLPLPKELGGSVGSFELKGGEGDSLTYGTCAVEYTQVICTFNANVENKNNVGGSLWVSSQVNTLIEVDKITFPLSSGPLQVPLPNGQKNIGYSPHVPSDIKKSGWFTGPDKNVIRWNIVVPGAKVADRSRMVITDTYGVAGSNLTVVKEYPKVFWIPNTPKCWNESHSSDCYHKIDSSSTPSLDVTVDDTKDVATATIDNKGQNFQADRLYMFALELRTDGPIPAGAQYTNKATVDAEQRTAKAVKSVSGGGTGSGDAVGHINIKKAVSGAQVSGDTTYPVKWSYEYKGQTRSGELALRADGTPETLNNVPNGAVVTLTEQVPSGGDIDYGDPAFSGEGVKDGVPDANSAQVTVAGLKTVEVNLTNQANPRLATVEVTPGVCTPGSSEPAKPTVNVGSTEGITYSEPKITTSGDQVTVEVTATPASGKEIDDQHLPEGWKANGDGTYTFTKTVTQPQCVKTVSPVIPEVNPGVCPADATTPTQPTVTGIADTDEIDYSEPVIAASGDQVSVTVTAKPKAGYQFDTAKLPEGWSVVDGVATFTKTVTQPKCELPVAPTIDLGSCTPGSLTPSEPTATVAETPGISYSKPEVKVVDGKVTVTTTATAEAGHQFGGTMPEGWTRVDATTATYTVTKDQPVCQATEVPPVSPKVEPGVCVPGTDKPAQPTVELPTTPHLTYGEPKIEVSGKKVTVTVTATPEQGYAVKKADLPEGWKLNDDGTATYTSESDLPDCATPAPSPTPTPTATPTPAAPTPVTPLRPALPKTGS</sequence>
<feature type="domain" description="Bacterial repeat" evidence="9">
    <location>
        <begin position="576"/>
        <end position="626"/>
    </location>
</feature>
<evidence type="ECO:0000256" key="7">
    <source>
        <dbReference type="SAM" id="SignalP"/>
    </source>
</evidence>
<keyword evidence="11" id="KW-1185">Reference proteome</keyword>
<evidence type="ECO:0008006" key="12">
    <source>
        <dbReference type="Google" id="ProtNLM"/>
    </source>
</evidence>
<dbReference type="EMBL" id="CP072384">
    <property type="protein sequence ID" value="QUC08908.1"/>
    <property type="molecule type" value="Genomic_DNA"/>
</dbReference>
<feature type="domain" description="SDR-like Ig" evidence="8">
    <location>
        <begin position="49"/>
        <end position="133"/>
    </location>
</feature>
<evidence type="ECO:0000313" key="10">
    <source>
        <dbReference type="EMBL" id="QUC08908.1"/>
    </source>
</evidence>
<protein>
    <recommendedName>
        <fullName evidence="12">SDR-like Ig domain-containing protein</fullName>
    </recommendedName>
</protein>
<keyword evidence="5" id="KW-0572">Peptidoglycan-anchor</keyword>
<dbReference type="InterPro" id="IPR041171">
    <property type="entry name" value="SDR_Ig"/>
</dbReference>
<dbReference type="Pfam" id="PF18998">
    <property type="entry name" value="Flg_new_2"/>
    <property type="match status" value="1"/>
</dbReference>
<evidence type="ECO:0000256" key="1">
    <source>
        <dbReference type="ARBA" id="ARBA00004168"/>
    </source>
</evidence>
<evidence type="ECO:0000259" key="8">
    <source>
        <dbReference type="Pfam" id="PF17961"/>
    </source>
</evidence>
<comment type="subcellular location">
    <subcellularLocation>
        <location evidence="1">Secreted</location>
        <location evidence="1">Cell wall</location>
        <topology evidence="1">Peptidoglycan-anchor</topology>
    </subcellularLocation>
</comment>
<dbReference type="InterPro" id="IPR011252">
    <property type="entry name" value="Fibrogen-bd_dom1"/>
</dbReference>
<feature type="compositionally biased region" description="Pro residues" evidence="6">
    <location>
        <begin position="806"/>
        <end position="827"/>
    </location>
</feature>
<dbReference type="Pfam" id="PF17961">
    <property type="entry name" value="Big_8"/>
    <property type="match status" value="1"/>
</dbReference>
<evidence type="ECO:0000313" key="11">
    <source>
        <dbReference type="Proteomes" id="UP000678513"/>
    </source>
</evidence>
<keyword evidence="4 7" id="KW-0732">Signal</keyword>
<feature type="region of interest" description="Disordered" evidence="6">
    <location>
        <begin position="451"/>
        <end position="470"/>
    </location>
</feature>
<reference evidence="10 11" key="1">
    <citation type="submission" date="2021-03" db="EMBL/GenBank/DDBJ databases">
        <title>Human Oral Microbial Genomes.</title>
        <authorList>
            <person name="Johnston C.D."/>
            <person name="Chen T."/>
            <person name="Dewhirst F.E."/>
        </authorList>
    </citation>
    <scope>NUCLEOTIDE SEQUENCE [LARGE SCALE GENOMIC DNA]</scope>
    <source>
        <strain evidence="10 11">DSMZ 100122</strain>
    </source>
</reference>
<evidence type="ECO:0000256" key="6">
    <source>
        <dbReference type="SAM" id="MobiDB-lite"/>
    </source>
</evidence>
<dbReference type="Proteomes" id="UP000678513">
    <property type="component" value="Chromosome"/>
</dbReference>
<feature type="chain" id="PRO_5047427671" description="SDR-like Ig domain-containing protein" evidence="7">
    <location>
        <begin position="24"/>
        <end position="837"/>
    </location>
</feature>
<evidence type="ECO:0000256" key="5">
    <source>
        <dbReference type="ARBA" id="ARBA00023088"/>
    </source>
</evidence>
<feature type="region of interest" description="Disordered" evidence="6">
    <location>
        <begin position="781"/>
        <end position="837"/>
    </location>
</feature>
<organism evidence="10 11">
    <name type="scientific">Arachnia rubra</name>
    <dbReference type="NCBI Taxonomy" id="1547448"/>
    <lineage>
        <taxon>Bacteria</taxon>
        <taxon>Bacillati</taxon>
        <taxon>Actinomycetota</taxon>
        <taxon>Actinomycetes</taxon>
        <taxon>Propionibacteriales</taxon>
        <taxon>Propionibacteriaceae</taxon>
        <taxon>Arachnia</taxon>
    </lineage>
</organism>
<dbReference type="Gene3D" id="2.60.40.740">
    <property type="match status" value="1"/>
</dbReference>
<evidence type="ECO:0000259" key="9">
    <source>
        <dbReference type="Pfam" id="PF18998"/>
    </source>
</evidence>
<dbReference type="RefSeq" id="WP_212325630.1">
    <property type="nucleotide sequence ID" value="NZ_AP024463.1"/>
</dbReference>
<feature type="compositionally biased region" description="Low complexity" evidence="6">
    <location>
        <begin position="828"/>
        <end position="837"/>
    </location>
</feature>
<evidence type="ECO:0000256" key="3">
    <source>
        <dbReference type="ARBA" id="ARBA00022525"/>
    </source>
</evidence>
<gene>
    <name evidence="10" type="ORF">J5A65_04025</name>
</gene>
<evidence type="ECO:0000256" key="4">
    <source>
        <dbReference type="ARBA" id="ARBA00022729"/>
    </source>
</evidence>
<accession>A0ABX7Y853</accession>
<dbReference type="InterPro" id="IPR008966">
    <property type="entry name" value="Adhesion_dom_sf"/>
</dbReference>
<feature type="signal peptide" evidence="7">
    <location>
        <begin position="1"/>
        <end position="23"/>
    </location>
</feature>
<name>A0ABX7Y853_9ACTN</name>